<accession>A0A346NT04</accession>
<evidence type="ECO:0000256" key="6">
    <source>
        <dbReference type="SAM" id="Phobius"/>
    </source>
</evidence>
<feature type="transmembrane region" description="Helical" evidence="6">
    <location>
        <begin position="133"/>
        <end position="153"/>
    </location>
</feature>
<dbReference type="EMBL" id="JARELW010000010">
    <property type="protein sequence ID" value="MEA8801862.1"/>
    <property type="molecule type" value="Genomic_DNA"/>
</dbReference>
<evidence type="ECO:0000256" key="1">
    <source>
        <dbReference type="ARBA" id="ARBA00004651"/>
    </source>
</evidence>
<evidence type="ECO:0000313" key="8">
    <source>
        <dbReference type="EMBL" id="MEA8801862.1"/>
    </source>
</evidence>
<evidence type="ECO:0000256" key="4">
    <source>
        <dbReference type="ARBA" id="ARBA00022989"/>
    </source>
</evidence>
<feature type="transmembrane region" description="Helical" evidence="6">
    <location>
        <begin position="344"/>
        <end position="373"/>
    </location>
</feature>
<dbReference type="PANTHER" id="PTHR30250">
    <property type="entry name" value="PST FAMILY PREDICTED COLANIC ACID TRANSPORTER"/>
    <property type="match status" value="1"/>
</dbReference>
<reference evidence="7" key="1">
    <citation type="journal article" date="2018" name="Front. Microbiol.">
        <title>Establishment of a Molecular Serotyping Scheme and a Multiplexed Luminex-Based Array for Enterobacter aerogenes.</title>
        <authorList>
            <person name="Guo X."/>
            <person name="Wang M."/>
            <person name="Wang L."/>
            <person name="Wang Y."/>
            <person name="Chen T."/>
            <person name="Wu P."/>
            <person name="Chen M."/>
            <person name="Liu B."/>
            <person name="Feng L."/>
        </authorList>
    </citation>
    <scope>NUCLEOTIDE SEQUENCE</scope>
    <source>
        <strain evidence="7">G5305</strain>
    </source>
</reference>
<feature type="transmembrane region" description="Helical" evidence="6">
    <location>
        <begin position="466"/>
        <end position="490"/>
    </location>
</feature>
<feature type="transmembrane region" description="Helical" evidence="6">
    <location>
        <begin position="165"/>
        <end position="183"/>
    </location>
</feature>
<keyword evidence="5 6" id="KW-0472">Membrane</keyword>
<dbReference type="GO" id="GO:0005886">
    <property type="term" value="C:plasma membrane"/>
    <property type="evidence" value="ECO:0007669"/>
    <property type="project" value="UniProtKB-SubCell"/>
</dbReference>
<evidence type="ECO:0000256" key="3">
    <source>
        <dbReference type="ARBA" id="ARBA00022692"/>
    </source>
</evidence>
<feature type="transmembrane region" description="Helical" evidence="6">
    <location>
        <begin position="189"/>
        <end position="208"/>
    </location>
</feature>
<dbReference type="AlphaFoldDB" id="A0A346NT04"/>
<sequence>MTAENNKRIAKNTIMLYMRMILIMIVSLYTSRILLEALGVADLGVYSIIAGVIILFGFIQNVTTLGTQRFLSVGLGKNDWLWTNTAFNTSIIVHIIISVVVFILGETVGLWFVNNHLSIPADRLNDVTWVFQLSLFSLIVQLMQTPYVAAMIACEKMDLYAKIGIFDAFQRWFVVFILTQYTFPDKLKAYSLFVFIGFFLVFLCYFLFSVRKFDICKLNLKINKEMLSEMFSFSGWTLLGSLSVVSLSQGIAILVNMVSGVVANASLGLSEQVLLAINRLTGNFQTAFNPQIIKSYVSGNTAYLHNLLSQSSKLSFALVLLAVTPLFVDTEFILGLWLGQVPDYLASLVKVICIYILIDCLSGPFVTVIYAVGNLRQYQLVISAIMIANLLFAAVLVYINVPLYLVVMSRVSCVLILLMYRFWVVGRIINFGIKEYLLKTILRLVIVGCASIFLTSQINTILEKSIVGLLLLVMISSFIVIVLFFIVAFTGSERKFCKDKVRLVWHKIF</sequence>
<dbReference type="EMBL" id="MF687353">
    <property type="protein sequence ID" value="AXR70397.1"/>
    <property type="molecule type" value="Genomic_DNA"/>
</dbReference>
<reference evidence="8" key="2">
    <citation type="journal article" date="2023" name="J. Hosp. Infect.">
        <title>Cross-contamination of carbapenem-resistant Gram-negative bacteria between patients and hospital environment in the first year of a newly built surgical ward.</title>
        <authorList>
            <person name="Boutin S."/>
            <person name="Scherrer M."/>
            <person name="Spath I."/>
            <person name="Kocer K."/>
            <person name="Heeg K."/>
            <person name="Nurjadi D."/>
        </authorList>
    </citation>
    <scope>NUCLEOTIDE SEQUENCE</scope>
    <source>
        <strain evidence="8">KE10384</strain>
    </source>
</reference>
<feature type="transmembrane region" description="Helical" evidence="6">
    <location>
        <begin position="43"/>
        <end position="65"/>
    </location>
</feature>
<name>A0A346NT04_KLEAE</name>
<keyword evidence="3 6" id="KW-0812">Transmembrane</keyword>
<comment type="subcellular location">
    <subcellularLocation>
        <location evidence="1">Cell membrane</location>
        <topology evidence="1">Multi-pass membrane protein</topology>
    </subcellularLocation>
</comment>
<dbReference type="Proteomes" id="UP001303386">
    <property type="component" value="Unassembled WGS sequence"/>
</dbReference>
<feature type="transmembrane region" description="Helical" evidence="6">
    <location>
        <begin position="436"/>
        <end position="454"/>
    </location>
</feature>
<keyword evidence="2" id="KW-1003">Cell membrane</keyword>
<evidence type="ECO:0000313" key="7">
    <source>
        <dbReference type="EMBL" id="AXR70397.1"/>
    </source>
</evidence>
<proteinExistence type="predicted"/>
<evidence type="ECO:0000256" key="2">
    <source>
        <dbReference type="ARBA" id="ARBA00022475"/>
    </source>
</evidence>
<feature type="transmembrane region" description="Helical" evidence="6">
    <location>
        <begin position="12"/>
        <end position="31"/>
    </location>
</feature>
<feature type="transmembrane region" description="Helical" evidence="6">
    <location>
        <begin position="86"/>
        <end position="113"/>
    </location>
</feature>
<gene>
    <name evidence="7" type="primary">wzx</name>
    <name evidence="8" type="ORF">PZT46_21725</name>
</gene>
<feature type="transmembrane region" description="Helical" evidence="6">
    <location>
        <begin position="314"/>
        <end position="338"/>
    </location>
</feature>
<organism evidence="7">
    <name type="scientific">Klebsiella aerogenes</name>
    <name type="common">Enterobacter aerogenes</name>
    <dbReference type="NCBI Taxonomy" id="548"/>
    <lineage>
        <taxon>Bacteria</taxon>
        <taxon>Pseudomonadati</taxon>
        <taxon>Pseudomonadota</taxon>
        <taxon>Gammaproteobacteria</taxon>
        <taxon>Enterobacterales</taxon>
        <taxon>Enterobacteriaceae</taxon>
        <taxon>Klebsiella/Raoultella group</taxon>
        <taxon>Klebsiella</taxon>
    </lineage>
</organism>
<dbReference type="RefSeq" id="WP_183268863.1">
    <property type="nucleotide sequence ID" value="NZ_CAXOAM010000013.1"/>
</dbReference>
<feature type="transmembrane region" description="Helical" evidence="6">
    <location>
        <begin position="380"/>
        <end position="399"/>
    </location>
</feature>
<keyword evidence="4 6" id="KW-1133">Transmembrane helix</keyword>
<protein>
    <submittedName>
        <fullName evidence="7">Flippase</fullName>
    </submittedName>
</protein>
<dbReference type="PANTHER" id="PTHR30250:SF26">
    <property type="entry name" value="PSMA PROTEIN"/>
    <property type="match status" value="1"/>
</dbReference>
<feature type="transmembrane region" description="Helical" evidence="6">
    <location>
        <begin position="229"/>
        <end position="245"/>
    </location>
</feature>
<evidence type="ECO:0000256" key="5">
    <source>
        <dbReference type="ARBA" id="ARBA00023136"/>
    </source>
</evidence>
<dbReference type="InterPro" id="IPR050833">
    <property type="entry name" value="Poly_Biosynth_Transport"/>
</dbReference>
<feature type="transmembrane region" description="Helical" evidence="6">
    <location>
        <begin position="405"/>
        <end position="424"/>
    </location>
</feature>